<protein>
    <recommendedName>
        <fullName evidence="5">Lipoprotein</fullName>
    </recommendedName>
</protein>
<dbReference type="AlphaFoldDB" id="A0A6G7YG85"/>
<feature type="signal peptide" evidence="2">
    <location>
        <begin position="1"/>
        <end position="19"/>
    </location>
</feature>
<evidence type="ECO:0000256" key="2">
    <source>
        <dbReference type="SAM" id="SignalP"/>
    </source>
</evidence>
<evidence type="ECO:0008006" key="5">
    <source>
        <dbReference type="Google" id="ProtNLM"/>
    </source>
</evidence>
<dbReference type="EMBL" id="CP049866">
    <property type="protein sequence ID" value="QIK75617.1"/>
    <property type="molecule type" value="Genomic_DNA"/>
</dbReference>
<keyword evidence="4" id="KW-1185">Reference proteome</keyword>
<dbReference type="PROSITE" id="PS51257">
    <property type="entry name" value="PROKAR_LIPOPROTEIN"/>
    <property type="match status" value="1"/>
</dbReference>
<feature type="chain" id="PRO_5039532445" description="Lipoprotein" evidence="2">
    <location>
        <begin position="20"/>
        <end position="198"/>
    </location>
</feature>
<keyword evidence="2" id="KW-0732">Signal</keyword>
<evidence type="ECO:0000313" key="4">
    <source>
        <dbReference type="Proteomes" id="UP000502035"/>
    </source>
</evidence>
<organism evidence="3 4">
    <name type="scientific">Nocardioides piscis</name>
    <dbReference type="NCBI Taxonomy" id="2714938"/>
    <lineage>
        <taxon>Bacteria</taxon>
        <taxon>Bacillati</taxon>
        <taxon>Actinomycetota</taxon>
        <taxon>Actinomycetes</taxon>
        <taxon>Propionibacteriales</taxon>
        <taxon>Nocardioidaceae</taxon>
        <taxon>Nocardioides</taxon>
    </lineage>
</organism>
<dbReference type="RefSeq" id="WP_166317792.1">
    <property type="nucleotide sequence ID" value="NZ_CP049866.1"/>
</dbReference>
<dbReference type="Proteomes" id="UP000502035">
    <property type="component" value="Chromosome"/>
</dbReference>
<gene>
    <name evidence="3" type="ORF">G7071_09345</name>
</gene>
<reference evidence="3 4" key="1">
    <citation type="submission" date="2020-03" db="EMBL/GenBank/DDBJ databases">
        <title>Nocardioides sp. nov., isolated from fish.</title>
        <authorList>
            <person name="Hyun D.-W."/>
            <person name="Bae J.-W."/>
        </authorList>
    </citation>
    <scope>NUCLEOTIDE SEQUENCE [LARGE SCALE GENOMIC DNA]</scope>
    <source>
        <strain evidence="3 4">HDW12A</strain>
    </source>
</reference>
<evidence type="ECO:0000256" key="1">
    <source>
        <dbReference type="SAM" id="MobiDB-lite"/>
    </source>
</evidence>
<evidence type="ECO:0000313" key="3">
    <source>
        <dbReference type="EMBL" id="QIK75617.1"/>
    </source>
</evidence>
<name>A0A6G7YG85_9ACTN</name>
<proteinExistence type="predicted"/>
<dbReference type="Gene3D" id="3.40.1000.10">
    <property type="entry name" value="Mog1/PsbP, alpha/beta/alpha sandwich"/>
    <property type="match status" value="1"/>
</dbReference>
<dbReference type="KEGG" id="npi:G7071_09345"/>
<accession>A0A6G7YG85</accession>
<sequence>MPRTFARAAVMAAAVLACAACSEGSPGSSDAGARPAQSSEPAKPSATPADGPRLEGAGYAYRVPKDWGPSDQEIPGFDPDTFALDLDDDDGFTDNVNVLLAPGGAMSAEQAEVGAEDELTSAGATGVAVQDRVDVGGREAAHVSAGMSLNDNDYQVEQFYAATDDETFVVTFSFSKDVSDRERAEVTGSVLASWSWAG</sequence>
<feature type="region of interest" description="Disordered" evidence="1">
    <location>
        <begin position="22"/>
        <end position="71"/>
    </location>
</feature>